<dbReference type="EMBL" id="PFBX01000034">
    <property type="protein sequence ID" value="PIT87375.1"/>
    <property type="molecule type" value="Genomic_DNA"/>
</dbReference>
<feature type="region of interest" description="Disordered" evidence="1">
    <location>
        <begin position="39"/>
        <end position="66"/>
    </location>
</feature>
<gene>
    <name evidence="2" type="ORF">COU31_03260</name>
</gene>
<comment type="caution">
    <text evidence="2">The sequence shown here is derived from an EMBL/GenBank/DDBJ whole genome shotgun (WGS) entry which is preliminary data.</text>
</comment>
<dbReference type="Proteomes" id="UP000231183">
    <property type="component" value="Unassembled WGS sequence"/>
</dbReference>
<organism evidence="2 3">
    <name type="scientific">Candidatus Magasanikbacteria bacterium CG10_big_fil_rev_8_21_14_0_10_40_10</name>
    <dbReference type="NCBI Taxonomy" id="1974648"/>
    <lineage>
        <taxon>Bacteria</taxon>
        <taxon>Candidatus Magasanikiibacteriota</taxon>
    </lineage>
</organism>
<protein>
    <submittedName>
        <fullName evidence="2">Uncharacterized protein</fullName>
    </submittedName>
</protein>
<accession>A0A2M6W3S0</accession>
<proteinExistence type="predicted"/>
<evidence type="ECO:0000256" key="1">
    <source>
        <dbReference type="SAM" id="MobiDB-lite"/>
    </source>
</evidence>
<evidence type="ECO:0000313" key="2">
    <source>
        <dbReference type="EMBL" id="PIT87375.1"/>
    </source>
</evidence>
<name>A0A2M6W3S0_9BACT</name>
<evidence type="ECO:0000313" key="3">
    <source>
        <dbReference type="Proteomes" id="UP000231183"/>
    </source>
</evidence>
<reference evidence="3" key="1">
    <citation type="submission" date="2017-09" db="EMBL/GenBank/DDBJ databases">
        <title>Depth-based differentiation of microbial function through sediment-hosted aquifers and enrichment of novel symbionts in the deep terrestrial subsurface.</title>
        <authorList>
            <person name="Probst A.J."/>
            <person name="Ladd B."/>
            <person name="Jarett J.K."/>
            <person name="Geller-Mcgrath D.E."/>
            <person name="Sieber C.M.K."/>
            <person name="Emerson J.B."/>
            <person name="Anantharaman K."/>
            <person name="Thomas B.C."/>
            <person name="Malmstrom R."/>
            <person name="Stieglmeier M."/>
            <person name="Klingl A."/>
            <person name="Woyke T."/>
            <person name="Ryan C.M."/>
            <person name="Banfield J.F."/>
        </authorList>
    </citation>
    <scope>NUCLEOTIDE SEQUENCE [LARGE SCALE GENOMIC DNA]</scope>
</reference>
<dbReference type="AlphaFoldDB" id="A0A2M6W3S0"/>
<sequence>MSQGIKGSNPLLSAYKIKQPNRLFYFVFEEGFEQVGSETRVEAEAEMSGRASDEYPGDIRTPTLDK</sequence>